<keyword evidence="1" id="KW-0812">Transmembrane</keyword>
<protein>
    <submittedName>
        <fullName evidence="2">Uncharacterized protein</fullName>
    </submittedName>
</protein>
<organism evidence="2 3">
    <name type="scientific">Actinorhabdospora filicis</name>
    <dbReference type="NCBI Taxonomy" id="1785913"/>
    <lineage>
        <taxon>Bacteria</taxon>
        <taxon>Bacillati</taxon>
        <taxon>Actinomycetota</taxon>
        <taxon>Actinomycetes</taxon>
        <taxon>Micromonosporales</taxon>
        <taxon>Micromonosporaceae</taxon>
        <taxon>Actinorhabdospora</taxon>
    </lineage>
</organism>
<dbReference type="EMBL" id="BSTX01000003">
    <property type="protein sequence ID" value="GLZ80197.1"/>
    <property type="molecule type" value="Genomic_DNA"/>
</dbReference>
<keyword evidence="1" id="KW-0472">Membrane</keyword>
<dbReference type="AlphaFoldDB" id="A0A9W6W5B5"/>
<accession>A0A9W6W5B5</accession>
<dbReference type="Pfam" id="PF14329">
    <property type="entry name" value="DUF4386"/>
    <property type="match status" value="1"/>
</dbReference>
<keyword evidence="3" id="KW-1185">Reference proteome</keyword>
<evidence type="ECO:0000313" key="2">
    <source>
        <dbReference type="EMBL" id="GLZ80197.1"/>
    </source>
</evidence>
<feature type="transmembrane region" description="Helical" evidence="1">
    <location>
        <begin position="120"/>
        <end position="141"/>
    </location>
</feature>
<sequence>MDIGLARLTGTLFITATLAGVPGAALLGTTAGAALLLLMAAAIAMIPAAVFPVLRRHGEAAAAGYLAARVLEAVLLLPAVGGRQEDWTYAGGSLFFCLSALILNTVLYRARLVPRWISGWGLLAVAPYLTGAALVMCGVLGTSSPALFALVVPLAVNEMALAARLLAKGYTSV</sequence>
<reference evidence="2" key="1">
    <citation type="submission" date="2023-03" db="EMBL/GenBank/DDBJ databases">
        <title>Actinorhabdospora filicis NBRC 111898.</title>
        <authorList>
            <person name="Ichikawa N."/>
            <person name="Sato H."/>
            <person name="Tonouchi N."/>
        </authorList>
    </citation>
    <scope>NUCLEOTIDE SEQUENCE</scope>
    <source>
        <strain evidence="2">NBRC 111898</strain>
    </source>
</reference>
<dbReference type="InterPro" id="IPR025495">
    <property type="entry name" value="DUF4386"/>
</dbReference>
<gene>
    <name evidence="2" type="ORF">Afil01_50040</name>
</gene>
<name>A0A9W6W5B5_9ACTN</name>
<feature type="transmembrane region" description="Helical" evidence="1">
    <location>
        <begin position="147"/>
        <end position="167"/>
    </location>
</feature>
<keyword evidence="1" id="KW-1133">Transmembrane helix</keyword>
<evidence type="ECO:0000256" key="1">
    <source>
        <dbReference type="SAM" id="Phobius"/>
    </source>
</evidence>
<evidence type="ECO:0000313" key="3">
    <source>
        <dbReference type="Proteomes" id="UP001165079"/>
    </source>
</evidence>
<comment type="caution">
    <text evidence="2">The sequence shown here is derived from an EMBL/GenBank/DDBJ whole genome shotgun (WGS) entry which is preliminary data.</text>
</comment>
<dbReference type="RefSeq" id="WP_285665321.1">
    <property type="nucleotide sequence ID" value="NZ_BSTX01000003.1"/>
</dbReference>
<feature type="transmembrane region" description="Helical" evidence="1">
    <location>
        <begin position="61"/>
        <end position="81"/>
    </location>
</feature>
<feature type="transmembrane region" description="Helical" evidence="1">
    <location>
        <begin position="33"/>
        <end position="54"/>
    </location>
</feature>
<dbReference type="Proteomes" id="UP001165079">
    <property type="component" value="Unassembled WGS sequence"/>
</dbReference>
<feature type="transmembrane region" description="Helical" evidence="1">
    <location>
        <begin position="87"/>
        <end position="108"/>
    </location>
</feature>
<proteinExistence type="predicted"/>